<dbReference type="Pfam" id="PF04969">
    <property type="entry name" value="CS"/>
    <property type="match status" value="1"/>
</dbReference>
<dbReference type="InterPro" id="IPR011990">
    <property type="entry name" value="TPR-like_helical_dom_sf"/>
</dbReference>
<dbReference type="Gene3D" id="1.25.40.10">
    <property type="entry name" value="Tetratricopeptide repeat domain"/>
    <property type="match status" value="1"/>
</dbReference>
<evidence type="ECO:0000313" key="6">
    <source>
        <dbReference type="EMBL" id="GLI58864.1"/>
    </source>
</evidence>
<dbReference type="InterPro" id="IPR008978">
    <property type="entry name" value="HSP20-like_chaperone"/>
</dbReference>
<feature type="region of interest" description="Disordered" evidence="3">
    <location>
        <begin position="312"/>
        <end position="335"/>
    </location>
</feature>
<evidence type="ECO:0000256" key="3">
    <source>
        <dbReference type="SAM" id="MobiDB-lite"/>
    </source>
</evidence>
<keyword evidence="2" id="KW-0802">TPR repeat</keyword>
<evidence type="ECO:0000259" key="4">
    <source>
        <dbReference type="PROSITE" id="PS51048"/>
    </source>
</evidence>
<organism evidence="6 7">
    <name type="scientific">Volvox africanus</name>
    <dbReference type="NCBI Taxonomy" id="51714"/>
    <lineage>
        <taxon>Eukaryota</taxon>
        <taxon>Viridiplantae</taxon>
        <taxon>Chlorophyta</taxon>
        <taxon>core chlorophytes</taxon>
        <taxon>Chlorophyceae</taxon>
        <taxon>CS clade</taxon>
        <taxon>Chlamydomonadales</taxon>
        <taxon>Volvocaceae</taxon>
        <taxon>Volvox</taxon>
    </lineage>
</organism>
<feature type="repeat" description="TPR" evidence="2">
    <location>
        <begin position="70"/>
        <end position="103"/>
    </location>
</feature>
<accession>A0ABQ5RNH5</accession>
<protein>
    <submittedName>
        <fullName evidence="6">Uncharacterized protein</fullName>
    </submittedName>
</protein>
<name>A0ABQ5RNH5_9CHLO</name>
<dbReference type="InterPro" id="IPR044563">
    <property type="entry name" value="Sgt1-like"/>
</dbReference>
<dbReference type="SUPFAM" id="SSF48452">
    <property type="entry name" value="TPR-like"/>
    <property type="match status" value="1"/>
</dbReference>
<dbReference type="PROSITE" id="PS51203">
    <property type="entry name" value="CS"/>
    <property type="match status" value="1"/>
</dbReference>
<dbReference type="EMBL" id="BSDZ01000003">
    <property type="protein sequence ID" value="GLI58864.1"/>
    <property type="molecule type" value="Genomic_DNA"/>
</dbReference>
<dbReference type="Proteomes" id="UP001165090">
    <property type="component" value="Unassembled WGS sequence"/>
</dbReference>
<gene>
    <name evidence="6" type="ORF">VaNZ11_000629</name>
</gene>
<evidence type="ECO:0000256" key="1">
    <source>
        <dbReference type="ARBA" id="ARBA00008509"/>
    </source>
</evidence>
<dbReference type="PANTHER" id="PTHR45862">
    <property type="entry name" value="PROTEIN SGT1 HOMOLOG"/>
    <property type="match status" value="1"/>
</dbReference>
<evidence type="ECO:0000259" key="5">
    <source>
        <dbReference type="PROSITE" id="PS51203"/>
    </source>
</evidence>
<comment type="similarity">
    <text evidence="1">Belongs to the SGT1 family.</text>
</comment>
<feature type="region of interest" description="Disordered" evidence="3">
    <location>
        <begin position="175"/>
        <end position="213"/>
    </location>
</feature>
<dbReference type="CDD" id="cd06466">
    <property type="entry name" value="p23_CS_SGT1_like"/>
    <property type="match status" value="1"/>
</dbReference>
<dbReference type="PROSITE" id="PS50005">
    <property type="entry name" value="TPR"/>
    <property type="match status" value="2"/>
</dbReference>
<proteinExistence type="inferred from homology"/>
<feature type="domain" description="SGS" evidence="4">
    <location>
        <begin position="327"/>
        <end position="418"/>
    </location>
</feature>
<feature type="repeat" description="TPR" evidence="2">
    <location>
        <begin position="2"/>
        <end position="35"/>
    </location>
</feature>
<dbReference type="SMART" id="SM00028">
    <property type="entry name" value="TPR"/>
    <property type="match status" value="3"/>
</dbReference>
<evidence type="ECO:0000256" key="2">
    <source>
        <dbReference type="PROSITE-ProRule" id="PRU00339"/>
    </source>
</evidence>
<dbReference type="Pfam" id="PF13181">
    <property type="entry name" value="TPR_8"/>
    <property type="match status" value="1"/>
</dbReference>
<dbReference type="Pfam" id="PF13414">
    <property type="entry name" value="TPR_11"/>
    <property type="match status" value="1"/>
</dbReference>
<dbReference type="PROSITE" id="PS51048">
    <property type="entry name" value="SGS"/>
    <property type="match status" value="1"/>
</dbReference>
<dbReference type="SUPFAM" id="SSF49764">
    <property type="entry name" value="HSP20-like chaperones"/>
    <property type="match status" value="1"/>
</dbReference>
<dbReference type="Pfam" id="PF05002">
    <property type="entry name" value="SGS"/>
    <property type="match status" value="1"/>
</dbReference>
<feature type="domain" description="CS" evidence="5">
    <location>
        <begin position="217"/>
        <end position="307"/>
    </location>
</feature>
<dbReference type="InterPro" id="IPR007699">
    <property type="entry name" value="SGS_dom"/>
</dbReference>
<dbReference type="InterPro" id="IPR019734">
    <property type="entry name" value="TPR_rpt"/>
</dbReference>
<comment type="caution">
    <text evidence="6">The sequence shown here is derived from an EMBL/GenBank/DDBJ whole genome shotgun (WGS) entry which is preliminary data.</text>
</comment>
<feature type="compositionally biased region" description="Low complexity" evidence="3">
    <location>
        <begin position="190"/>
        <end position="213"/>
    </location>
</feature>
<evidence type="ECO:0000313" key="7">
    <source>
        <dbReference type="Proteomes" id="UP001165090"/>
    </source>
</evidence>
<sequence length="418" mass="45563">MASDLVAKGDRLFVEEDYAGAVEAYSEALRADPLNARIYEARANAYIKLEQFTDANVDATKALELAPGLAKAYLRKGVALFNMEEYEAAKESFEAGCQLSPDNTFKTWIRKCDAELEDEASSKSENTATLAPADPTRAIEVNIKGIPAAATGPTSEPSAVVAQAASIAEDSKALQTNQPATCHHGGTATSSSAAVLGPASAGSSAAPLAPSAPAEFSGKYRHQHYQLANKVTLDVYAKKLRKEQVKVEFGESHIKVIITDLEGNEDYKLDTDLYAKIVPSECKYEVLSTKVEITMVKADQLQWGSLERSNKVAAPSYSTPGTEAPRQYPSSYTKQKDWSKVESELNEMESKGELEMGDPLNNFFKKIFAQGDEDTRRAMMKSFVESNGTVLSTNWGEVGKKKVECTPPEGMEVHKWEM</sequence>
<reference evidence="6 7" key="1">
    <citation type="journal article" date="2023" name="IScience">
        <title>Expanded male sex-determining region conserved during the evolution of homothallism in the green alga Volvox.</title>
        <authorList>
            <person name="Yamamoto K."/>
            <person name="Matsuzaki R."/>
            <person name="Mahakham W."/>
            <person name="Heman W."/>
            <person name="Sekimoto H."/>
            <person name="Kawachi M."/>
            <person name="Minakuchi Y."/>
            <person name="Toyoda A."/>
            <person name="Nozaki H."/>
        </authorList>
    </citation>
    <scope>NUCLEOTIDE SEQUENCE [LARGE SCALE GENOMIC DNA]</scope>
    <source>
        <strain evidence="6 7">NIES-4468</strain>
    </source>
</reference>
<dbReference type="Gene3D" id="2.60.40.790">
    <property type="match status" value="1"/>
</dbReference>
<dbReference type="InterPro" id="IPR007052">
    <property type="entry name" value="CS_dom"/>
</dbReference>
<keyword evidence="7" id="KW-1185">Reference proteome</keyword>